<dbReference type="InterPro" id="IPR027417">
    <property type="entry name" value="P-loop_NTPase"/>
</dbReference>
<dbReference type="InterPro" id="IPR003593">
    <property type="entry name" value="AAA+_ATPase"/>
</dbReference>
<keyword evidence="4 7" id="KW-0067">ATP-binding</keyword>
<reference evidence="8" key="1">
    <citation type="journal article" date="2019" name="Int. J. Syst. Evol. Microbiol.">
        <title>The Global Catalogue of Microorganisms (GCM) 10K type strain sequencing project: providing services to taxonomists for standard genome sequencing and annotation.</title>
        <authorList>
            <consortium name="The Broad Institute Genomics Platform"/>
            <consortium name="The Broad Institute Genome Sequencing Center for Infectious Disease"/>
            <person name="Wu L."/>
            <person name="Ma J."/>
        </authorList>
    </citation>
    <scope>NUCLEOTIDE SEQUENCE [LARGE SCALE GENOMIC DNA]</scope>
    <source>
        <strain evidence="8">KCTC 42964</strain>
    </source>
</reference>
<dbReference type="Pfam" id="PF00005">
    <property type="entry name" value="ABC_tran"/>
    <property type="match status" value="1"/>
</dbReference>
<dbReference type="GO" id="GO:0005524">
    <property type="term" value="F:ATP binding"/>
    <property type="evidence" value="ECO:0007669"/>
    <property type="project" value="UniProtKB-KW"/>
</dbReference>
<dbReference type="RefSeq" id="WP_379900284.1">
    <property type="nucleotide sequence ID" value="NZ_JBHRTR010000025.1"/>
</dbReference>
<evidence type="ECO:0000313" key="7">
    <source>
        <dbReference type="EMBL" id="MFC3227801.1"/>
    </source>
</evidence>
<dbReference type="Proteomes" id="UP001595528">
    <property type="component" value="Unassembled WGS sequence"/>
</dbReference>
<evidence type="ECO:0000313" key="8">
    <source>
        <dbReference type="Proteomes" id="UP001595528"/>
    </source>
</evidence>
<dbReference type="CDD" id="cd03224">
    <property type="entry name" value="ABC_TM1139_LivF_branched"/>
    <property type="match status" value="1"/>
</dbReference>
<dbReference type="InterPro" id="IPR003439">
    <property type="entry name" value="ABC_transporter-like_ATP-bd"/>
</dbReference>
<evidence type="ECO:0000256" key="2">
    <source>
        <dbReference type="ARBA" id="ARBA00022448"/>
    </source>
</evidence>
<dbReference type="SMART" id="SM00382">
    <property type="entry name" value="AAA"/>
    <property type="match status" value="1"/>
</dbReference>
<sequence>MASAPDTSPVLEANGLTAGYRGNAIVHDVSFVLAGGSITTLIGGNGAGKSTLMRAVYGSCQHLGGSLTFKGERIEALDPWLRFQRGIGFVPQGRCNFPLMTVAENLKLGCYTLARAVHAARIEKVMTAFPVLRSKLGERAGNLSGGEQQVLETAMVLLSEPSLLLLDEPSLGLSPKMQDEVFAVVKGIAATGVTVLVVEQNVHGALLVSDTAIVLEMGRKFMEGPAAEVAADPRIRHAYLGGNLSEETEVLPGETE</sequence>
<feature type="domain" description="ABC transporter" evidence="6">
    <location>
        <begin position="11"/>
        <end position="242"/>
    </location>
</feature>
<dbReference type="EMBL" id="JBHRTR010000025">
    <property type="protein sequence ID" value="MFC3227801.1"/>
    <property type="molecule type" value="Genomic_DNA"/>
</dbReference>
<evidence type="ECO:0000256" key="4">
    <source>
        <dbReference type="ARBA" id="ARBA00022840"/>
    </source>
</evidence>
<evidence type="ECO:0000256" key="5">
    <source>
        <dbReference type="ARBA" id="ARBA00022970"/>
    </source>
</evidence>
<dbReference type="InterPro" id="IPR052156">
    <property type="entry name" value="BCAA_Transport_ATP-bd_LivF"/>
</dbReference>
<dbReference type="PANTHER" id="PTHR43820">
    <property type="entry name" value="HIGH-AFFINITY BRANCHED-CHAIN AMINO ACID TRANSPORT ATP-BINDING PROTEIN LIVF"/>
    <property type="match status" value="1"/>
</dbReference>
<evidence type="ECO:0000256" key="1">
    <source>
        <dbReference type="ARBA" id="ARBA00005417"/>
    </source>
</evidence>
<evidence type="ECO:0000259" key="6">
    <source>
        <dbReference type="PROSITE" id="PS50893"/>
    </source>
</evidence>
<organism evidence="7 8">
    <name type="scientific">Marinibaculum pumilum</name>
    <dbReference type="NCBI Taxonomy" id="1766165"/>
    <lineage>
        <taxon>Bacteria</taxon>
        <taxon>Pseudomonadati</taxon>
        <taxon>Pseudomonadota</taxon>
        <taxon>Alphaproteobacteria</taxon>
        <taxon>Rhodospirillales</taxon>
        <taxon>Rhodospirillaceae</taxon>
        <taxon>Marinibaculum</taxon>
    </lineage>
</organism>
<dbReference type="SUPFAM" id="SSF52540">
    <property type="entry name" value="P-loop containing nucleoside triphosphate hydrolases"/>
    <property type="match status" value="1"/>
</dbReference>
<comment type="similarity">
    <text evidence="1">Belongs to the ABC transporter superfamily.</text>
</comment>
<dbReference type="PANTHER" id="PTHR43820:SF4">
    <property type="entry name" value="HIGH-AFFINITY BRANCHED-CHAIN AMINO ACID TRANSPORT ATP-BINDING PROTEIN LIVF"/>
    <property type="match status" value="1"/>
</dbReference>
<gene>
    <name evidence="7" type="ORF">ACFOGJ_11195</name>
</gene>
<dbReference type="PROSITE" id="PS50893">
    <property type="entry name" value="ABC_TRANSPORTER_2"/>
    <property type="match status" value="1"/>
</dbReference>
<proteinExistence type="inferred from homology"/>
<dbReference type="Gene3D" id="3.40.50.300">
    <property type="entry name" value="P-loop containing nucleotide triphosphate hydrolases"/>
    <property type="match status" value="1"/>
</dbReference>
<evidence type="ECO:0000256" key="3">
    <source>
        <dbReference type="ARBA" id="ARBA00022741"/>
    </source>
</evidence>
<protein>
    <submittedName>
        <fullName evidence="7">ABC transporter ATP-binding protein</fullName>
    </submittedName>
</protein>
<keyword evidence="8" id="KW-1185">Reference proteome</keyword>
<keyword evidence="2" id="KW-0813">Transport</keyword>
<comment type="caution">
    <text evidence="7">The sequence shown here is derived from an EMBL/GenBank/DDBJ whole genome shotgun (WGS) entry which is preliminary data.</text>
</comment>
<name>A0ABV7KZM4_9PROT</name>
<keyword evidence="5" id="KW-0029">Amino-acid transport</keyword>
<accession>A0ABV7KZM4</accession>
<keyword evidence="3" id="KW-0547">Nucleotide-binding</keyword>